<protein>
    <submittedName>
        <fullName evidence="1">Uncharacterized protein</fullName>
    </submittedName>
</protein>
<organism evidence="1 2">
    <name type="scientific">Natronocella acetinitrilica</name>
    <dbReference type="NCBI Taxonomy" id="414046"/>
    <lineage>
        <taxon>Bacteria</taxon>
        <taxon>Pseudomonadati</taxon>
        <taxon>Pseudomonadota</taxon>
        <taxon>Gammaproteobacteria</taxon>
        <taxon>Chromatiales</taxon>
        <taxon>Ectothiorhodospiraceae</taxon>
        <taxon>Natronocella</taxon>
    </lineage>
</organism>
<comment type="caution">
    <text evidence="1">The sequence shown here is derived from an EMBL/GenBank/DDBJ whole genome shotgun (WGS) entry which is preliminary data.</text>
</comment>
<dbReference type="RefSeq" id="WP_253476340.1">
    <property type="nucleotide sequence ID" value="NZ_JALJXV010000003.1"/>
</dbReference>
<evidence type="ECO:0000313" key="1">
    <source>
        <dbReference type="EMBL" id="MCP1674384.1"/>
    </source>
</evidence>
<proteinExistence type="predicted"/>
<dbReference type="AlphaFoldDB" id="A0AAE3G3H8"/>
<dbReference type="Proteomes" id="UP001205843">
    <property type="component" value="Unassembled WGS sequence"/>
</dbReference>
<dbReference type="EMBL" id="JALJXV010000003">
    <property type="protein sequence ID" value="MCP1674384.1"/>
    <property type="molecule type" value="Genomic_DNA"/>
</dbReference>
<reference evidence="1" key="1">
    <citation type="submission" date="2022-03" db="EMBL/GenBank/DDBJ databases">
        <title>Genomic Encyclopedia of Type Strains, Phase III (KMG-III): the genomes of soil and plant-associated and newly described type strains.</title>
        <authorList>
            <person name="Whitman W."/>
        </authorList>
    </citation>
    <scope>NUCLEOTIDE SEQUENCE</scope>
    <source>
        <strain evidence="1">ANL 6-2</strain>
    </source>
</reference>
<gene>
    <name evidence="1" type="ORF">J2T57_001486</name>
</gene>
<sequence length="47" mass="4924">MATEWSLEAARRFVIGHAAGPGDAGLAARINRTVQTRGASGSDLDLR</sequence>
<keyword evidence="2" id="KW-1185">Reference proteome</keyword>
<evidence type="ECO:0000313" key="2">
    <source>
        <dbReference type="Proteomes" id="UP001205843"/>
    </source>
</evidence>
<accession>A0AAE3G3H8</accession>
<name>A0AAE3G3H8_9GAMM</name>